<sequence length="81" mass="9198">MTCASPFRGRWFSPPEFHTCCPQELGIFRLPCIYSCIYSTNKVQKVPCPEAYLVTGAVAVDIVRNDGGWRPDILIYVCPWL</sequence>
<name>A0A1I7ZDJ5_9BILA</name>
<organism evidence="1 2">
    <name type="scientific">Steinernema glaseri</name>
    <dbReference type="NCBI Taxonomy" id="37863"/>
    <lineage>
        <taxon>Eukaryota</taxon>
        <taxon>Metazoa</taxon>
        <taxon>Ecdysozoa</taxon>
        <taxon>Nematoda</taxon>
        <taxon>Chromadorea</taxon>
        <taxon>Rhabditida</taxon>
        <taxon>Tylenchina</taxon>
        <taxon>Panagrolaimomorpha</taxon>
        <taxon>Strongyloidoidea</taxon>
        <taxon>Steinernematidae</taxon>
        <taxon>Steinernema</taxon>
    </lineage>
</organism>
<dbReference type="WBParaSite" id="L893_g25363.t1">
    <property type="protein sequence ID" value="L893_g25363.t1"/>
    <property type="gene ID" value="L893_g25363"/>
</dbReference>
<proteinExistence type="predicted"/>
<dbReference type="AlphaFoldDB" id="A0A1I7ZDJ5"/>
<accession>A0A1I7ZDJ5</accession>
<keyword evidence="1" id="KW-1185">Reference proteome</keyword>
<evidence type="ECO:0000313" key="1">
    <source>
        <dbReference type="Proteomes" id="UP000095287"/>
    </source>
</evidence>
<protein>
    <submittedName>
        <fullName evidence="2">Uncharacterized protein</fullName>
    </submittedName>
</protein>
<reference evidence="2" key="1">
    <citation type="submission" date="2016-11" db="UniProtKB">
        <authorList>
            <consortium name="WormBaseParasite"/>
        </authorList>
    </citation>
    <scope>IDENTIFICATION</scope>
</reference>
<dbReference type="Proteomes" id="UP000095287">
    <property type="component" value="Unplaced"/>
</dbReference>
<evidence type="ECO:0000313" key="2">
    <source>
        <dbReference type="WBParaSite" id="L893_g25363.t1"/>
    </source>
</evidence>